<protein>
    <submittedName>
        <fullName evidence="1">Uncharacterized protein</fullName>
    </submittedName>
</protein>
<gene>
    <name evidence="1" type="ORF">GCM10007898_14050</name>
</gene>
<accession>A0ABQ5X993</accession>
<keyword evidence="2" id="KW-1185">Reference proteome</keyword>
<proteinExistence type="predicted"/>
<evidence type="ECO:0000313" key="1">
    <source>
        <dbReference type="EMBL" id="GLQ87837.1"/>
    </source>
</evidence>
<comment type="caution">
    <text evidence="1">The sequence shown here is derived from an EMBL/GenBank/DDBJ whole genome shotgun (WGS) entry which is preliminary data.</text>
</comment>
<organism evidence="1 2">
    <name type="scientific">Dyella flagellata</name>
    <dbReference type="NCBI Taxonomy" id="1867833"/>
    <lineage>
        <taxon>Bacteria</taxon>
        <taxon>Pseudomonadati</taxon>
        <taxon>Pseudomonadota</taxon>
        <taxon>Gammaproteobacteria</taxon>
        <taxon>Lysobacterales</taxon>
        <taxon>Rhodanobacteraceae</taxon>
        <taxon>Dyella</taxon>
    </lineage>
</organism>
<sequence length="229" mass="25456">MNVECSERQRHARALLDAVHPAHCANVPEPLLQRALQSPVGRRHLARTVLRQAPDVFAPDHERWQAWQDDEPWLQWPQARLYAFTRELGAISLGPALRMLVERNAVLFVRDALGLATWRRAQSAQPWPGSAPEAVRQMGSAVLQRCGRDGQALSDAVHGRGMIEFLGHAERRDERLAARLALAYAQAPLRPCRGDCWLPNAAIPALLVEQQALDEEASVALVAAEGRTE</sequence>
<dbReference type="RefSeq" id="WP_284331283.1">
    <property type="nucleotide sequence ID" value="NZ_BSOA01000012.1"/>
</dbReference>
<dbReference type="EMBL" id="BSOA01000012">
    <property type="protein sequence ID" value="GLQ87837.1"/>
    <property type="molecule type" value="Genomic_DNA"/>
</dbReference>
<dbReference type="Proteomes" id="UP001156627">
    <property type="component" value="Unassembled WGS sequence"/>
</dbReference>
<evidence type="ECO:0000313" key="2">
    <source>
        <dbReference type="Proteomes" id="UP001156627"/>
    </source>
</evidence>
<name>A0ABQ5X993_9GAMM</name>
<reference evidence="2" key="1">
    <citation type="journal article" date="2019" name="Int. J. Syst. Evol. Microbiol.">
        <title>The Global Catalogue of Microorganisms (GCM) 10K type strain sequencing project: providing services to taxonomists for standard genome sequencing and annotation.</title>
        <authorList>
            <consortium name="The Broad Institute Genomics Platform"/>
            <consortium name="The Broad Institute Genome Sequencing Center for Infectious Disease"/>
            <person name="Wu L."/>
            <person name="Ma J."/>
        </authorList>
    </citation>
    <scope>NUCLEOTIDE SEQUENCE [LARGE SCALE GENOMIC DNA]</scope>
    <source>
        <strain evidence="2">NBRC 111981</strain>
    </source>
</reference>